<dbReference type="CDD" id="cd01895">
    <property type="entry name" value="EngA2"/>
    <property type="match status" value="1"/>
</dbReference>
<dbReference type="SUPFAM" id="SSF52540">
    <property type="entry name" value="P-loop containing nucleoside triphosphate hydrolases"/>
    <property type="match status" value="2"/>
</dbReference>
<comment type="similarity">
    <text evidence="1 7">Belongs to the TRAFAC class TrmE-Era-EngA-EngB-Septin-like GTPase superfamily. EngA (Der) GTPase family.</text>
</comment>
<evidence type="ECO:0000256" key="7">
    <source>
        <dbReference type="RuleBase" id="RU004481"/>
    </source>
</evidence>
<keyword evidence="4 7" id="KW-0677">Repeat</keyword>
<evidence type="ECO:0000256" key="4">
    <source>
        <dbReference type="ARBA" id="ARBA00022737"/>
    </source>
</evidence>
<dbReference type="InterPro" id="IPR016484">
    <property type="entry name" value="GTPase_Der"/>
</dbReference>
<sequence length="500" mass="55039">MSHSLAFTAPTPLSSPARPRALICAPRANPLCNTPRLRRVRASAAQSTPAIPLQKLPTVAVVGRPNVGKSTLVNRLTHSFSAGAIVEDVVGITRDRTYRPTEWAGYHFRIVDTGGLVFDDQSTFLPEIRAQALLAIQEASAVILCVDGQAGLNPLDIELASFLRKSTAHVPVFIAVNKCESHHGTSMAFDFWQLGLGEPVPVSAIHGSGTGDLLDLVVEKLPKVEAIADDGIINVAIVGRPNVGKSSLLNLLAGSERAIVSEVPGTTRDAIDEIVTVHGNKYRLIDTAGIRRKTNVSFGTEFFMINRAFKAIRRADVVLLMLDVCEESEQDRKIADRIVDEGKACVVLANKWDLVPDKDNSTYMKAIEAVQERTVSISWAPVELISVLEKKRVTRIISLVDKALEQHQRRVSTSVLNDVLREAVEWHKPPSTKAAKQGRIYYCTQVASRPPTIAMFVNDPRLFHDNYRRYMLGQFRKALGFFGTPVRLVWRGKARAPSFS</sequence>
<dbReference type="PROSITE" id="PS51712">
    <property type="entry name" value="G_ENGA"/>
    <property type="match status" value="2"/>
</dbReference>
<keyword evidence="5 7" id="KW-0547">Nucleotide-binding</keyword>
<evidence type="ECO:0000256" key="3">
    <source>
        <dbReference type="ARBA" id="ARBA00022517"/>
    </source>
</evidence>
<dbReference type="HAMAP" id="MF_00195">
    <property type="entry name" value="GTPase_Der"/>
    <property type="match status" value="1"/>
</dbReference>
<keyword evidence="3" id="KW-0690">Ribosome biogenesis</keyword>
<dbReference type="PANTHER" id="PTHR43834:SF6">
    <property type="entry name" value="GTPASE DER"/>
    <property type="match status" value="1"/>
</dbReference>
<evidence type="ECO:0000256" key="5">
    <source>
        <dbReference type="ARBA" id="ARBA00022741"/>
    </source>
</evidence>
<evidence type="ECO:0000256" key="2">
    <source>
        <dbReference type="ARBA" id="ARBA00020953"/>
    </source>
</evidence>
<dbReference type="InterPro" id="IPR027417">
    <property type="entry name" value="P-loop_NTPase"/>
</dbReference>
<dbReference type="CDD" id="cd01894">
    <property type="entry name" value="EngA1"/>
    <property type="match status" value="1"/>
</dbReference>
<organism evidence="9 10">
    <name type="scientific">Gracilariopsis chorda</name>
    <dbReference type="NCBI Taxonomy" id="448386"/>
    <lineage>
        <taxon>Eukaryota</taxon>
        <taxon>Rhodophyta</taxon>
        <taxon>Florideophyceae</taxon>
        <taxon>Rhodymeniophycidae</taxon>
        <taxon>Gracilariales</taxon>
        <taxon>Gracilariaceae</taxon>
        <taxon>Gracilariopsis</taxon>
    </lineage>
</organism>
<dbReference type="PRINTS" id="PR00326">
    <property type="entry name" value="GTP1OBG"/>
</dbReference>
<reference evidence="9 10" key="1">
    <citation type="journal article" date="2018" name="Mol. Biol. Evol.">
        <title>Analysis of the draft genome of the red seaweed Gracilariopsis chorda provides insights into genome size evolution in Rhodophyta.</title>
        <authorList>
            <person name="Lee J."/>
            <person name="Yang E.C."/>
            <person name="Graf L."/>
            <person name="Yang J.H."/>
            <person name="Qiu H."/>
            <person name="Zel Zion U."/>
            <person name="Chan C.X."/>
            <person name="Stephens T.G."/>
            <person name="Weber A.P.M."/>
            <person name="Boo G.H."/>
            <person name="Boo S.M."/>
            <person name="Kim K.M."/>
            <person name="Shin Y."/>
            <person name="Jung M."/>
            <person name="Lee S.J."/>
            <person name="Yim H.S."/>
            <person name="Lee J.H."/>
            <person name="Bhattacharya D."/>
            <person name="Yoon H.S."/>
        </authorList>
    </citation>
    <scope>NUCLEOTIDE SEQUENCE [LARGE SCALE GENOMIC DNA]</scope>
    <source>
        <strain evidence="9 10">SKKU-2015</strain>
        <tissue evidence="9">Whole body</tissue>
    </source>
</reference>
<dbReference type="NCBIfam" id="TIGR03594">
    <property type="entry name" value="GTPase_EngA"/>
    <property type="match status" value="1"/>
</dbReference>
<comment type="caution">
    <text evidence="9">The sequence shown here is derived from an EMBL/GenBank/DDBJ whole genome shotgun (WGS) entry which is preliminary data.</text>
</comment>
<evidence type="ECO:0000313" key="10">
    <source>
        <dbReference type="Proteomes" id="UP000247409"/>
    </source>
</evidence>
<dbReference type="EMBL" id="NBIV01000051">
    <property type="protein sequence ID" value="PXF45841.1"/>
    <property type="molecule type" value="Genomic_DNA"/>
</dbReference>
<dbReference type="GO" id="GO:0005525">
    <property type="term" value="F:GTP binding"/>
    <property type="evidence" value="ECO:0007669"/>
    <property type="project" value="UniProtKB-KW"/>
</dbReference>
<keyword evidence="10" id="KW-1185">Reference proteome</keyword>
<dbReference type="Gene3D" id="3.30.300.20">
    <property type="match status" value="1"/>
</dbReference>
<dbReference type="Pfam" id="PF01926">
    <property type="entry name" value="MMR_HSR1"/>
    <property type="match status" value="2"/>
</dbReference>
<evidence type="ECO:0000256" key="6">
    <source>
        <dbReference type="ARBA" id="ARBA00023134"/>
    </source>
</evidence>
<dbReference type="Gene3D" id="3.40.50.300">
    <property type="entry name" value="P-loop containing nucleotide triphosphate hydrolases"/>
    <property type="match status" value="2"/>
</dbReference>
<comment type="function">
    <text evidence="7">GTPase that plays an essential role in the late steps of ribosome biogenesis.</text>
</comment>
<proteinExistence type="inferred from homology"/>
<dbReference type="Proteomes" id="UP000247409">
    <property type="component" value="Unassembled WGS sequence"/>
</dbReference>
<dbReference type="OrthoDB" id="8954335at2759"/>
<dbReference type="GO" id="GO:0042254">
    <property type="term" value="P:ribosome biogenesis"/>
    <property type="evidence" value="ECO:0007669"/>
    <property type="project" value="UniProtKB-KW"/>
</dbReference>
<dbReference type="PIRSF" id="PIRSF006485">
    <property type="entry name" value="GTP-binding_EngA"/>
    <property type="match status" value="1"/>
</dbReference>
<dbReference type="InterPro" id="IPR005225">
    <property type="entry name" value="Small_GTP-bd"/>
</dbReference>
<feature type="domain" description="EngA-type G" evidence="8">
    <location>
        <begin position="233"/>
        <end position="408"/>
    </location>
</feature>
<dbReference type="InterPro" id="IPR006073">
    <property type="entry name" value="GTP-bd"/>
</dbReference>
<dbReference type="InterPro" id="IPR031166">
    <property type="entry name" value="G_ENGA"/>
</dbReference>
<dbReference type="PANTHER" id="PTHR43834">
    <property type="entry name" value="GTPASE DER"/>
    <property type="match status" value="1"/>
</dbReference>
<keyword evidence="6 7" id="KW-0342">GTP-binding</keyword>
<feature type="domain" description="EngA-type G" evidence="8">
    <location>
        <begin position="57"/>
        <end position="225"/>
    </location>
</feature>
<name>A0A2V3IUP9_9FLOR</name>
<dbReference type="Pfam" id="PF14714">
    <property type="entry name" value="KH_dom-like"/>
    <property type="match status" value="1"/>
</dbReference>
<dbReference type="InterPro" id="IPR032859">
    <property type="entry name" value="KH_dom-like"/>
</dbReference>
<evidence type="ECO:0000259" key="8">
    <source>
        <dbReference type="PROSITE" id="PS51712"/>
    </source>
</evidence>
<protein>
    <recommendedName>
        <fullName evidence="2 7">GTPase Der</fullName>
    </recommendedName>
</protein>
<dbReference type="AlphaFoldDB" id="A0A2V3IUP9"/>
<gene>
    <name evidence="9" type="ORF">BWQ96_04378</name>
</gene>
<evidence type="ECO:0000313" key="9">
    <source>
        <dbReference type="EMBL" id="PXF45841.1"/>
    </source>
</evidence>
<evidence type="ECO:0000256" key="1">
    <source>
        <dbReference type="ARBA" id="ARBA00008279"/>
    </source>
</evidence>
<dbReference type="InterPro" id="IPR015946">
    <property type="entry name" value="KH_dom-like_a/b"/>
</dbReference>
<dbReference type="FunFam" id="3.40.50.300:FF:000040">
    <property type="entry name" value="GTPase Der"/>
    <property type="match status" value="1"/>
</dbReference>
<accession>A0A2V3IUP9</accession>
<dbReference type="STRING" id="448386.A0A2V3IUP9"/>
<dbReference type="GO" id="GO:0043022">
    <property type="term" value="F:ribosome binding"/>
    <property type="evidence" value="ECO:0007669"/>
    <property type="project" value="TreeGrafter"/>
</dbReference>
<dbReference type="NCBIfam" id="TIGR00231">
    <property type="entry name" value="small_GTP"/>
    <property type="match status" value="2"/>
</dbReference>
<dbReference type="FunFam" id="3.30.300.20:FF:000004">
    <property type="entry name" value="GTPase Der"/>
    <property type="match status" value="1"/>
</dbReference>